<dbReference type="PROSITE" id="PS50929">
    <property type="entry name" value="ABC_TM1F"/>
    <property type="match status" value="2"/>
</dbReference>
<name>A0A1B7MIS7_9AGAM</name>
<comment type="similarity">
    <text evidence="2">Belongs to the ABC transporter superfamily. ABCC family. Conjugate transporter (TC 3.A.1.208) subfamily.</text>
</comment>
<evidence type="ECO:0000256" key="7">
    <source>
        <dbReference type="ARBA" id="ARBA00022989"/>
    </source>
</evidence>
<dbReference type="CDD" id="cd03250">
    <property type="entry name" value="ABCC_MRP_domain1"/>
    <property type="match status" value="1"/>
</dbReference>
<dbReference type="STRING" id="1314800.A0A1B7MIS7"/>
<feature type="transmembrane region" description="Helical" evidence="10">
    <location>
        <begin position="980"/>
        <end position="999"/>
    </location>
</feature>
<dbReference type="InterPro" id="IPR011527">
    <property type="entry name" value="ABC1_TM_dom"/>
</dbReference>
<dbReference type="SUPFAM" id="SSF90123">
    <property type="entry name" value="ABC transporter transmembrane region"/>
    <property type="match status" value="2"/>
</dbReference>
<dbReference type="InterPro" id="IPR017871">
    <property type="entry name" value="ABC_transporter-like_CS"/>
</dbReference>
<keyword evidence="6" id="KW-0067">ATP-binding</keyword>
<dbReference type="InterPro" id="IPR050173">
    <property type="entry name" value="ABC_transporter_C-like"/>
</dbReference>
<evidence type="ECO:0000256" key="3">
    <source>
        <dbReference type="ARBA" id="ARBA00022448"/>
    </source>
</evidence>
<dbReference type="FunFam" id="3.40.50.300:FF:000997">
    <property type="entry name" value="Multidrug resistance-associated protein 1"/>
    <property type="match status" value="1"/>
</dbReference>
<evidence type="ECO:0000259" key="12">
    <source>
        <dbReference type="PROSITE" id="PS50929"/>
    </source>
</evidence>
<evidence type="ECO:0000259" key="11">
    <source>
        <dbReference type="PROSITE" id="PS50893"/>
    </source>
</evidence>
<feature type="transmembrane region" description="Helical" evidence="10">
    <location>
        <begin position="401"/>
        <end position="426"/>
    </location>
</feature>
<keyword evidence="7 10" id="KW-1133">Transmembrane helix</keyword>
<feature type="non-terminal residue" evidence="13">
    <location>
        <position position="1095"/>
    </location>
</feature>
<protein>
    <recommendedName>
        <fullName evidence="15">P-loop containing nucleoside triphosphate hydrolase protein</fullName>
    </recommendedName>
</protein>
<comment type="subcellular location">
    <subcellularLocation>
        <location evidence="1">Membrane</location>
        <topology evidence="1">Multi-pass membrane protein</topology>
    </subcellularLocation>
</comment>
<keyword evidence="4 10" id="KW-0812">Transmembrane</keyword>
<dbReference type="InterPro" id="IPR027417">
    <property type="entry name" value="P-loop_NTPase"/>
</dbReference>
<evidence type="ECO:0000313" key="14">
    <source>
        <dbReference type="Proteomes" id="UP000092154"/>
    </source>
</evidence>
<dbReference type="PROSITE" id="PS50893">
    <property type="entry name" value="ABC_TRANSPORTER_2"/>
    <property type="match status" value="1"/>
</dbReference>
<proteinExistence type="inferred from homology"/>
<evidence type="ECO:0000256" key="1">
    <source>
        <dbReference type="ARBA" id="ARBA00004141"/>
    </source>
</evidence>
<dbReference type="PROSITE" id="PS00211">
    <property type="entry name" value="ABC_TRANSPORTER_1"/>
    <property type="match status" value="1"/>
</dbReference>
<dbReference type="GO" id="GO:0140359">
    <property type="term" value="F:ABC-type transporter activity"/>
    <property type="evidence" value="ECO:0007669"/>
    <property type="project" value="InterPro"/>
</dbReference>
<evidence type="ECO:0000256" key="2">
    <source>
        <dbReference type="ARBA" id="ARBA00009726"/>
    </source>
</evidence>
<feature type="domain" description="ABC transmembrane type-1" evidence="12">
    <location>
        <begin position="172"/>
        <end position="465"/>
    </location>
</feature>
<keyword evidence="8 10" id="KW-0472">Membrane</keyword>
<feature type="compositionally biased region" description="Basic and acidic residues" evidence="9">
    <location>
        <begin position="529"/>
        <end position="542"/>
    </location>
</feature>
<feature type="transmembrane region" description="Helical" evidence="10">
    <location>
        <begin position="1062"/>
        <end position="1080"/>
    </location>
</feature>
<dbReference type="GO" id="GO:0005524">
    <property type="term" value="F:ATP binding"/>
    <property type="evidence" value="ECO:0007669"/>
    <property type="project" value="UniProtKB-KW"/>
</dbReference>
<feature type="domain" description="ABC transporter" evidence="11">
    <location>
        <begin position="536"/>
        <end position="763"/>
    </location>
</feature>
<dbReference type="Pfam" id="PF00664">
    <property type="entry name" value="ABC_membrane"/>
    <property type="match status" value="2"/>
</dbReference>
<evidence type="ECO:0000256" key="4">
    <source>
        <dbReference type="ARBA" id="ARBA00022692"/>
    </source>
</evidence>
<accession>A0A1B7MIS7</accession>
<feature type="non-terminal residue" evidence="13">
    <location>
        <position position="1"/>
    </location>
</feature>
<keyword evidence="5" id="KW-0547">Nucleotide-binding</keyword>
<dbReference type="InterPro" id="IPR003439">
    <property type="entry name" value="ABC_transporter-like_ATP-bd"/>
</dbReference>
<dbReference type="GO" id="GO:0016887">
    <property type="term" value="F:ATP hydrolysis activity"/>
    <property type="evidence" value="ECO:0007669"/>
    <property type="project" value="InterPro"/>
</dbReference>
<feature type="transmembrane region" description="Helical" evidence="10">
    <location>
        <begin position="325"/>
        <end position="344"/>
    </location>
</feature>
<dbReference type="Gene3D" id="3.40.50.300">
    <property type="entry name" value="P-loop containing nucleotide triphosphate hydrolases"/>
    <property type="match status" value="1"/>
</dbReference>
<evidence type="ECO:0000256" key="5">
    <source>
        <dbReference type="ARBA" id="ARBA00022741"/>
    </source>
</evidence>
<dbReference type="Proteomes" id="UP000092154">
    <property type="component" value="Unassembled WGS sequence"/>
</dbReference>
<feature type="transmembrane region" description="Helical" evidence="10">
    <location>
        <begin position="880"/>
        <end position="907"/>
    </location>
</feature>
<evidence type="ECO:0000256" key="10">
    <source>
        <dbReference type="SAM" id="Phobius"/>
    </source>
</evidence>
<dbReference type="PANTHER" id="PTHR24223">
    <property type="entry name" value="ATP-BINDING CASSETTE SUB-FAMILY C"/>
    <property type="match status" value="1"/>
</dbReference>
<feature type="domain" description="ABC transmembrane type-1" evidence="12">
    <location>
        <begin position="844"/>
        <end position="1095"/>
    </location>
</feature>
<dbReference type="Gene3D" id="1.20.1560.10">
    <property type="entry name" value="ABC transporter type 1, transmembrane domain"/>
    <property type="match status" value="2"/>
</dbReference>
<dbReference type="Pfam" id="PF00005">
    <property type="entry name" value="ABC_tran"/>
    <property type="match status" value="1"/>
</dbReference>
<sequence length="1095" mass="122589">LQLDTGEEHYRFRQKWWQLWLPKDPPPPAPTSLDDAAVIPLTNASIFAQLTYTWVTDIMILGYQRTLQASDLYKMDPSRESGVLATKLEAAWQRRVQEAADWNARLESGELSPSLLKRTSWAFRAISRKGEKQPSTWSERRAACQKRWRESEGRKKASLAWALNDVLFYSFWIGGVFKVFGDTSQLMGPVVLRQIITLAEERTAARNAGEPVPNVGRGIAMALGLWVLTVTASICYHQFFWRSMATGVLARTALTACIYERGVNLTGKARIKLSNATLVNHISTDVSRVDACAQWFMAYCHSAWTAPIQVTVCLIILLVQLGPSALTGFSLFIFIIPFQQRLMAMQHRMRLQSMKWTDQRAKVLLEVLAAMRVVKYFSYEVPFLKRIFELRKKELRGVRRILHLNSANLALAVSLPTLAATLAFVTYTLTEHSFNIAVIFSSLSLFQLLRQPMLFMPRALSAIPDASSALQRLTYVFEAELSSEDALVIDKDQEPALVVEEATFEWESFEKDPGEAFSSKRGGRGGPMRGKDKDSSAQEDKAKAMLAPSKDAPLFRVKNVTMTIPRGQLAAVVGPVGSGKSSLLQGLIGEMRKVSGHVSFGGRVGYCPQTAWIQNATLRDNITFGQPFDEDKYWKVVETACLLPDLHQLPDGDLTEIGEKGINLSGGQKQRVNIARALYYDPDIVIFDDPLSAVDAHVGKSLFQDAIGGLQNRGITVILVTHAIHFLSQVDYIYTLNKGIITESGTYNELISRGGDFARLDLEFGGHASEGKDDDQVEEVIAPHQGITIEDAKLRSAKSREKAAGSGKLEGRLIVKEKRYTGSVSRGVYWAYLVAGRAWITGPLVIFFMIAMQGSQILNTYTLVWWETNKFNRPNSFYQMLYSCLGVTQAVFVFLLGAGLDFISFYVSQNLHHQSVRNAFYAPMSFFDTTPMGRILSVFGKDVDGIDNQLPMSMRMVVITLSSVLGAVAIIAVLEPYFVIAIFFVAIGYSYIAAFYRASAREVKRLDSMLRSLLYSHFSETLTGLPTIRSFGKMRQFINANRYYIDLENRALFIVITNQRQVALFLFGGSWLISSVRWMAIRLDFIGGMMIFLVS</sequence>
<dbReference type="EMBL" id="KV448987">
    <property type="protein sequence ID" value="OAX32511.1"/>
    <property type="molecule type" value="Genomic_DNA"/>
</dbReference>
<dbReference type="SUPFAM" id="SSF52540">
    <property type="entry name" value="P-loop containing nucleoside triphosphate hydrolases"/>
    <property type="match status" value="1"/>
</dbReference>
<dbReference type="InterPro" id="IPR036640">
    <property type="entry name" value="ABC1_TM_sf"/>
</dbReference>
<dbReference type="InParanoid" id="A0A1B7MIS7"/>
<evidence type="ECO:0000256" key="8">
    <source>
        <dbReference type="ARBA" id="ARBA00023136"/>
    </source>
</evidence>
<dbReference type="SMART" id="SM00382">
    <property type="entry name" value="AAA"/>
    <property type="match status" value="1"/>
</dbReference>
<organism evidence="13 14">
    <name type="scientific">Rhizopogon vinicolor AM-OR11-026</name>
    <dbReference type="NCBI Taxonomy" id="1314800"/>
    <lineage>
        <taxon>Eukaryota</taxon>
        <taxon>Fungi</taxon>
        <taxon>Dikarya</taxon>
        <taxon>Basidiomycota</taxon>
        <taxon>Agaricomycotina</taxon>
        <taxon>Agaricomycetes</taxon>
        <taxon>Agaricomycetidae</taxon>
        <taxon>Boletales</taxon>
        <taxon>Suillineae</taxon>
        <taxon>Rhizopogonaceae</taxon>
        <taxon>Rhizopogon</taxon>
    </lineage>
</organism>
<dbReference type="InterPro" id="IPR003593">
    <property type="entry name" value="AAA+_ATPase"/>
</dbReference>
<feature type="region of interest" description="Disordered" evidence="9">
    <location>
        <begin position="511"/>
        <end position="542"/>
    </location>
</feature>
<evidence type="ECO:0000256" key="9">
    <source>
        <dbReference type="SAM" id="MobiDB-lite"/>
    </source>
</evidence>
<dbReference type="AlphaFoldDB" id="A0A1B7MIS7"/>
<evidence type="ECO:0000313" key="13">
    <source>
        <dbReference type="EMBL" id="OAX32511.1"/>
    </source>
</evidence>
<feature type="transmembrane region" description="Helical" evidence="10">
    <location>
        <begin position="432"/>
        <end position="449"/>
    </location>
</feature>
<keyword evidence="14" id="KW-1185">Reference proteome</keyword>
<dbReference type="CDD" id="cd18597">
    <property type="entry name" value="ABC_6TM_YOR1_D1_like"/>
    <property type="match status" value="1"/>
</dbReference>
<feature type="transmembrane region" description="Helical" evidence="10">
    <location>
        <begin position="828"/>
        <end position="851"/>
    </location>
</feature>
<evidence type="ECO:0000256" key="6">
    <source>
        <dbReference type="ARBA" id="ARBA00022840"/>
    </source>
</evidence>
<evidence type="ECO:0008006" key="15">
    <source>
        <dbReference type="Google" id="ProtNLM"/>
    </source>
</evidence>
<dbReference type="PANTHER" id="PTHR24223:SF456">
    <property type="entry name" value="MULTIDRUG RESISTANCE-ASSOCIATED PROTEIN LETHAL(2)03659"/>
    <property type="match status" value="1"/>
</dbReference>
<dbReference type="OrthoDB" id="6500128at2759"/>
<dbReference type="GO" id="GO:0016020">
    <property type="term" value="C:membrane"/>
    <property type="evidence" value="ECO:0007669"/>
    <property type="project" value="UniProtKB-SubCell"/>
</dbReference>
<keyword evidence="3" id="KW-0813">Transport</keyword>
<reference evidence="13 14" key="1">
    <citation type="submission" date="2016-06" db="EMBL/GenBank/DDBJ databases">
        <title>Comparative genomics of the ectomycorrhizal sister species Rhizopogon vinicolor and Rhizopogon vesiculosus (Basidiomycota: Boletales) reveals a divergence of the mating type B locus.</title>
        <authorList>
            <consortium name="DOE Joint Genome Institute"/>
            <person name="Mujic A.B."/>
            <person name="Kuo A."/>
            <person name="Tritt A."/>
            <person name="Lipzen A."/>
            <person name="Chen C."/>
            <person name="Johnson J."/>
            <person name="Sharma A."/>
            <person name="Barry K."/>
            <person name="Grigoriev I.V."/>
            <person name="Spatafora J.W."/>
        </authorList>
    </citation>
    <scope>NUCLEOTIDE SEQUENCE [LARGE SCALE GENOMIC DNA]</scope>
    <source>
        <strain evidence="13 14">AM-OR11-026</strain>
    </source>
</reference>
<gene>
    <name evidence="13" type="ORF">K503DRAFT_647705</name>
</gene>
<feature type="transmembrane region" description="Helical" evidence="10">
    <location>
        <begin position="956"/>
        <end position="974"/>
    </location>
</feature>